<dbReference type="SUPFAM" id="SSF46626">
    <property type="entry name" value="Cytochrome c"/>
    <property type="match status" value="1"/>
</dbReference>
<gene>
    <name evidence="10" type="ORF">PQU93_07785</name>
</gene>
<dbReference type="Gene3D" id="1.10.760.10">
    <property type="entry name" value="Cytochrome c-like domain"/>
    <property type="match status" value="1"/>
</dbReference>
<evidence type="ECO:0000256" key="1">
    <source>
        <dbReference type="ARBA" id="ARBA00022448"/>
    </source>
</evidence>
<evidence type="ECO:0000256" key="5">
    <source>
        <dbReference type="ARBA" id="ARBA00023004"/>
    </source>
</evidence>
<keyword evidence="5 6" id="KW-0408">Iron</keyword>
<keyword evidence="8" id="KW-0812">Transmembrane</keyword>
<keyword evidence="1" id="KW-0813">Transport</keyword>
<dbReference type="PROSITE" id="PS51007">
    <property type="entry name" value="CYTC"/>
    <property type="match status" value="1"/>
</dbReference>
<keyword evidence="11" id="KW-1185">Reference proteome</keyword>
<keyword evidence="2 6" id="KW-0349">Heme</keyword>
<proteinExistence type="predicted"/>
<dbReference type="EMBL" id="JAQQKY010000004">
    <property type="protein sequence ID" value="MDC7690683.1"/>
    <property type="molecule type" value="Genomic_DNA"/>
</dbReference>
<dbReference type="PANTHER" id="PTHR35008:SF4">
    <property type="entry name" value="BLL4482 PROTEIN"/>
    <property type="match status" value="1"/>
</dbReference>
<dbReference type="Proteomes" id="UP001221566">
    <property type="component" value="Unassembled WGS sequence"/>
</dbReference>
<evidence type="ECO:0000256" key="6">
    <source>
        <dbReference type="PROSITE-ProRule" id="PRU00433"/>
    </source>
</evidence>
<protein>
    <submittedName>
        <fullName evidence="10">Cytochrome c</fullName>
    </submittedName>
</protein>
<dbReference type="InterPro" id="IPR008168">
    <property type="entry name" value="Cyt_C_IC"/>
</dbReference>
<keyword evidence="8" id="KW-0472">Membrane</keyword>
<dbReference type="PANTHER" id="PTHR35008">
    <property type="entry name" value="BLL4482 PROTEIN-RELATED"/>
    <property type="match status" value="1"/>
</dbReference>
<dbReference type="InterPro" id="IPR051459">
    <property type="entry name" value="Cytochrome_c-type_DH"/>
</dbReference>
<feature type="compositionally biased region" description="Basic and acidic residues" evidence="7">
    <location>
        <begin position="97"/>
        <end position="106"/>
    </location>
</feature>
<reference evidence="10 11" key="1">
    <citation type="submission" date="2023-01" db="EMBL/GenBank/DDBJ databases">
        <title>Novel species of the genus Vogesella isolated from rivers.</title>
        <authorList>
            <person name="Lu H."/>
        </authorList>
    </citation>
    <scope>NUCLEOTIDE SEQUENCE [LARGE SCALE GENOMIC DNA]</scope>
    <source>
        <strain evidence="10 11">SH7W</strain>
    </source>
</reference>
<sequence length="174" mass="19017">MFSSLEADHTAMPSLTRKQVLLPAITVALLAAGLGAYLHTGRSPQPASLTLQPDDAALVARGQQVYLANCASCHGGKLEGQPNWRERNAQGMLPAPPHDETGHTWHHPDEMLFELTKYGVAKVANMPDYRSAMPAYEGKLSDADILAALSWIKSRWPAEIRAQHDAVNQRARKS</sequence>
<evidence type="ECO:0000313" key="11">
    <source>
        <dbReference type="Proteomes" id="UP001221566"/>
    </source>
</evidence>
<dbReference type="Pfam" id="PF00034">
    <property type="entry name" value="Cytochrom_C"/>
    <property type="match status" value="1"/>
</dbReference>
<dbReference type="InterPro" id="IPR009056">
    <property type="entry name" value="Cyt_c-like_dom"/>
</dbReference>
<feature type="transmembrane region" description="Helical" evidence="8">
    <location>
        <begin position="20"/>
        <end position="38"/>
    </location>
</feature>
<feature type="domain" description="Cytochrome c" evidence="9">
    <location>
        <begin position="57"/>
        <end position="156"/>
    </location>
</feature>
<accession>A0ABT5I3J8</accession>
<evidence type="ECO:0000259" key="9">
    <source>
        <dbReference type="PROSITE" id="PS51007"/>
    </source>
</evidence>
<evidence type="ECO:0000313" key="10">
    <source>
        <dbReference type="EMBL" id="MDC7690683.1"/>
    </source>
</evidence>
<dbReference type="PRINTS" id="PR00605">
    <property type="entry name" value="CYTCHROMECIC"/>
</dbReference>
<organism evidence="10 11">
    <name type="scientific">Vogesella indigofera</name>
    <name type="common">Pseudomonas indigofera</name>
    <dbReference type="NCBI Taxonomy" id="45465"/>
    <lineage>
        <taxon>Bacteria</taxon>
        <taxon>Pseudomonadati</taxon>
        <taxon>Pseudomonadota</taxon>
        <taxon>Betaproteobacteria</taxon>
        <taxon>Neisseriales</taxon>
        <taxon>Chromobacteriaceae</taxon>
        <taxon>Vogesella</taxon>
    </lineage>
</organism>
<name>A0ABT5I3J8_VOGIN</name>
<keyword evidence="3 6" id="KW-0479">Metal-binding</keyword>
<dbReference type="RefSeq" id="WP_272802919.1">
    <property type="nucleotide sequence ID" value="NZ_JAQQKY010000004.1"/>
</dbReference>
<keyword evidence="4" id="KW-0249">Electron transport</keyword>
<comment type="caution">
    <text evidence="10">The sequence shown here is derived from an EMBL/GenBank/DDBJ whole genome shotgun (WGS) entry which is preliminary data.</text>
</comment>
<feature type="region of interest" description="Disordered" evidence="7">
    <location>
        <begin position="87"/>
        <end position="106"/>
    </location>
</feature>
<evidence type="ECO:0000256" key="3">
    <source>
        <dbReference type="ARBA" id="ARBA00022723"/>
    </source>
</evidence>
<evidence type="ECO:0000256" key="4">
    <source>
        <dbReference type="ARBA" id="ARBA00022982"/>
    </source>
</evidence>
<evidence type="ECO:0000256" key="8">
    <source>
        <dbReference type="SAM" id="Phobius"/>
    </source>
</evidence>
<evidence type="ECO:0000256" key="2">
    <source>
        <dbReference type="ARBA" id="ARBA00022617"/>
    </source>
</evidence>
<keyword evidence="8" id="KW-1133">Transmembrane helix</keyword>
<evidence type="ECO:0000256" key="7">
    <source>
        <dbReference type="SAM" id="MobiDB-lite"/>
    </source>
</evidence>
<dbReference type="InterPro" id="IPR036909">
    <property type="entry name" value="Cyt_c-like_dom_sf"/>
</dbReference>